<dbReference type="EMBL" id="KN880432">
    <property type="protein sequence ID" value="KIY74204.1"/>
    <property type="molecule type" value="Genomic_DNA"/>
</dbReference>
<feature type="region of interest" description="Disordered" evidence="1">
    <location>
        <begin position="398"/>
        <end position="445"/>
    </location>
</feature>
<gene>
    <name evidence="2" type="ORF">CYLTODRAFT_439478</name>
</gene>
<keyword evidence="3" id="KW-1185">Reference proteome</keyword>
<reference evidence="2 3" key="1">
    <citation type="journal article" date="2015" name="Fungal Genet. Biol.">
        <title>Evolution of novel wood decay mechanisms in Agaricales revealed by the genome sequences of Fistulina hepatica and Cylindrobasidium torrendii.</title>
        <authorList>
            <person name="Floudas D."/>
            <person name="Held B.W."/>
            <person name="Riley R."/>
            <person name="Nagy L.G."/>
            <person name="Koehler G."/>
            <person name="Ransdell A.S."/>
            <person name="Younus H."/>
            <person name="Chow J."/>
            <person name="Chiniquy J."/>
            <person name="Lipzen A."/>
            <person name="Tritt A."/>
            <person name="Sun H."/>
            <person name="Haridas S."/>
            <person name="LaButti K."/>
            <person name="Ohm R.A."/>
            <person name="Kues U."/>
            <person name="Blanchette R.A."/>
            <person name="Grigoriev I.V."/>
            <person name="Minto R.E."/>
            <person name="Hibbett D.S."/>
        </authorList>
    </citation>
    <scope>NUCLEOTIDE SEQUENCE [LARGE SCALE GENOMIC DNA]</scope>
    <source>
        <strain evidence="2 3">FP15055 ss-10</strain>
    </source>
</reference>
<protein>
    <submittedName>
        <fullName evidence="2">Uncharacterized protein</fullName>
    </submittedName>
</protein>
<name>A0A0D7BVL3_9AGAR</name>
<proteinExistence type="predicted"/>
<dbReference type="AlphaFoldDB" id="A0A0D7BVL3"/>
<evidence type="ECO:0000313" key="2">
    <source>
        <dbReference type="EMBL" id="KIY74204.1"/>
    </source>
</evidence>
<dbReference type="Proteomes" id="UP000054007">
    <property type="component" value="Unassembled WGS sequence"/>
</dbReference>
<evidence type="ECO:0000313" key="3">
    <source>
        <dbReference type="Proteomes" id="UP000054007"/>
    </source>
</evidence>
<sequence length="576" mass="63402">MIPVTGVLTQRAFSVGVFHENEPDGDVLCQPQVVLIATLAGNAHFDRLNRKVGSIPPQTQKIISAEDLVQLVALCHGALTVPAEASKIQAYNLYTQKTALFDNVQELLNQETPDWLGGPIENLAGKGIWIGLRSAADSSTASLVAVEASVKRFVVSVTAYAVDGNRSPQFALQVSQTGKPICFFTGDGIFLDCMHLIPRPVSSAVLAETIARVQKQFPQFHAFCVNEGKTDLLEVQTIPAIGDIRAAVGIVLTKNAAIIDQPVNGQFANKAVHWGIDKECYFAQLGQRRVALATGPLRVVDVDFAFDRTILNLPTNANTAIPSSSTPSSSISNPNLPRSISSSSIPFLLPRQEPFVFEEREELGRYLLINMRDSYSFHYHFGTQSFWKAVNKIAAKSKKGKRKRSMSEEGSDDDDNDGDGKPKRHKGKQIGDAYNTPHGRQPSQSKEYVLQSIQHVEGLVGELGRSRAKTLFLQFYSYLLLDGVSDLLDIVQQDAVKAFDNDLPEGVDPDTSVDSTSGECRHVLRAFDVLAAKVMQGEEVNRTRTEVRKDMEMLQQKTRFYVYMAIMSDLNLKDTA</sequence>
<organism evidence="2 3">
    <name type="scientific">Cylindrobasidium torrendii FP15055 ss-10</name>
    <dbReference type="NCBI Taxonomy" id="1314674"/>
    <lineage>
        <taxon>Eukaryota</taxon>
        <taxon>Fungi</taxon>
        <taxon>Dikarya</taxon>
        <taxon>Basidiomycota</taxon>
        <taxon>Agaricomycotina</taxon>
        <taxon>Agaricomycetes</taxon>
        <taxon>Agaricomycetidae</taxon>
        <taxon>Agaricales</taxon>
        <taxon>Marasmiineae</taxon>
        <taxon>Physalacriaceae</taxon>
        <taxon>Cylindrobasidium</taxon>
    </lineage>
</organism>
<accession>A0A0D7BVL3</accession>
<evidence type="ECO:0000256" key="1">
    <source>
        <dbReference type="SAM" id="MobiDB-lite"/>
    </source>
</evidence>